<sequence>MAEQIQKIIQNLVGNIQNAEIQKQAENSLKQISQQDPNSFVINLLTLLKHSENKDIRTFIASHLRKITSKFSEQSFTCIWESLTPETQSAIKQILFELIKIEQTSSIRNLISSCIGELGSSLLEDTQNNQWPELLPQVWQLFSQESIHLQESAFKILSNLLTFASENFEKNQNELKVLFQNGLNNSNTQIKVSCIEAIGAYICVLEPKEQKNYQFLLPLIFQSLYQVTQTSQDDGIKILEVLNDIAETEPKYFNENFEDLFSVVWKLNMEEKEKTEKDLKEIGTETITTIITRIPKLIRQNPQYIQKLLELVYSHMVDIEKEIESDWLSPKEGFSEEIEEDSDFESVRFGMNTIDKIIESVGDKETLPALWAIIGKLLETQNDWRYIYAAIMSLSQVGQYVEEDTVLKSVIDKILVFLQHQNPMIRYSVLHTISQISEDAKPTLQELYKSNLTQILVQQLNDSVPRVVSQASEALATYLEGLKSEDIDQTQIEKILQDLFLLINKGISIVKEKAVFALGSLIELSKDKFLNYFDQCMISLFDIFSQYTQKEYRQLRGNTIECITLASQAVPKENFSKYLEKIVQTIIYLQDQQIDSQNKIDPLKSYVLTGWQRLSLNYSSQLVSYLPNIIPGIYKLVEQIVIKKTEDEVEIYNSDDAELALGMLEVFIQEFGSNFSSYVEQTTKLITPLCTYRYSENIRDTASKCLPGLVKCAEKEPHIQQNIVRYFIGILWDAANKEYDSEVMIAQINAMKSCIENTGDFMTSEELVNLSQKTVKLLLDSDKRKAESEKWKTEQEVDDDEKEIYEEEVHLEEDLQVQIAELIGVLFKTHKQKTLPFAQDLYSEVLPKVIDTKVSDKMHKFGIFLIDDMVEFLGFEFLGEQKWDEFLKALSHFVLDKNIQVRQAAAYGLGIFSINTPVQIFPKYSSVILKALSDSAQIAQGKEKDKNFGHCRDNIISSIGKVLRYQFDSVNVGELLPFWVKNLPLKKINRKLFSIINFQASWC</sequence>
<feature type="domain" description="IPO4/5-like TPR repeats" evidence="8">
    <location>
        <begin position="103"/>
        <end position="262"/>
    </location>
</feature>
<evidence type="ECO:0000256" key="5">
    <source>
        <dbReference type="ARBA" id="ARBA00022737"/>
    </source>
</evidence>
<dbReference type="InterPro" id="IPR057672">
    <property type="entry name" value="TPR_IPO4/5"/>
</dbReference>
<gene>
    <name evidence="9" type="ORF">IMG5_149910</name>
</gene>
<evidence type="ECO:0000256" key="1">
    <source>
        <dbReference type="ARBA" id="ARBA00004123"/>
    </source>
</evidence>
<dbReference type="InterPro" id="IPR016024">
    <property type="entry name" value="ARM-type_fold"/>
</dbReference>
<keyword evidence="4" id="KW-0963">Cytoplasm</keyword>
<dbReference type="FunCoup" id="G0QYI4">
    <property type="interactions" value="474"/>
</dbReference>
<dbReference type="STRING" id="857967.G0QYI4"/>
<protein>
    <submittedName>
        <fullName evidence="9">Importin 5, putative</fullName>
    </submittedName>
</protein>
<evidence type="ECO:0000256" key="7">
    <source>
        <dbReference type="ARBA" id="ARBA00023242"/>
    </source>
</evidence>
<keyword evidence="10" id="KW-1185">Reference proteome</keyword>
<reference evidence="9 10" key="1">
    <citation type="submission" date="2011-07" db="EMBL/GenBank/DDBJ databases">
        <authorList>
            <person name="Coyne R."/>
            <person name="Brami D."/>
            <person name="Johnson J."/>
            <person name="Hostetler J."/>
            <person name="Hannick L."/>
            <person name="Clark T."/>
            <person name="Cassidy-Hanley D."/>
            <person name="Inman J."/>
        </authorList>
    </citation>
    <scope>NUCLEOTIDE SEQUENCE [LARGE SCALE GENOMIC DNA]</scope>
    <source>
        <strain evidence="9 10">G5</strain>
    </source>
</reference>
<dbReference type="InterPro" id="IPR041653">
    <property type="entry name" value="Importin_rep_4"/>
</dbReference>
<dbReference type="InterPro" id="IPR040122">
    <property type="entry name" value="Importin_beta"/>
</dbReference>
<dbReference type="InParanoid" id="G0QYI4"/>
<dbReference type="Pfam" id="PF25780">
    <property type="entry name" value="TPR_IPO5"/>
    <property type="match status" value="1"/>
</dbReference>
<evidence type="ECO:0000256" key="4">
    <source>
        <dbReference type="ARBA" id="ARBA00022490"/>
    </source>
</evidence>
<proteinExistence type="predicted"/>
<organism evidence="9 10">
    <name type="scientific">Ichthyophthirius multifiliis</name>
    <name type="common">White spot disease agent</name>
    <name type="synonym">Ich</name>
    <dbReference type="NCBI Taxonomy" id="5932"/>
    <lineage>
        <taxon>Eukaryota</taxon>
        <taxon>Sar</taxon>
        <taxon>Alveolata</taxon>
        <taxon>Ciliophora</taxon>
        <taxon>Intramacronucleata</taxon>
        <taxon>Oligohymenophorea</taxon>
        <taxon>Hymenostomatida</taxon>
        <taxon>Ophryoglenina</taxon>
        <taxon>Ichthyophthirius</taxon>
    </lineage>
</organism>
<evidence type="ECO:0000256" key="3">
    <source>
        <dbReference type="ARBA" id="ARBA00022448"/>
    </source>
</evidence>
<dbReference type="OrthoDB" id="543373at2759"/>
<dbReference type="EMBL" id="GL984113">
    <property type="protein sequence ID" value="EGR29723.1"/>
    <property type="molecule type" value="Genomic_DNA"/>
</dbReference>
<dbReference type="InterPro" id="IPR011989">
    <property type="entry name" value="ARM-like"/>
</dbReference>
<dbReference type="GO" id="GO:0005737">
    <property type="term" value="C:cytoplasm"/>
    <property type="evidence" value="ECO:0007669"/>
    <property type="project" value="UniProtKB-SubCell"/>
</dbReference>
<dbReference type="GO" id="GO:0006606">
    <property type="term" value="P:protein import into nucleus"/>
    <property type="evidence" value="ECO:0007669"/>
    <property type="project" value="InterPro"/>
</dbReference>
<keyword evidence="3" id="KW-0813">Transport</keyword>
<dbReference type="PANTHER" id="PTHR10527">
    <property type="entry name" value="IMPORTIN BETA"/>
    <property type="match status" value="1"/>
</dbReference>
<dbReference type="eggNOG" id="KOG2171">
    <property type="taxonomic scope" value="Eukaryota"/>
</dbReference>
<dbReference type="Gene3D" id="1.25.10.10">
    <property type="entry name" value="Leucine-rich Repeat Variant"/>
    <property type="match status" value="1"/>
</dbReference>
<comment type="subcellular location">
    <subcellularLocation>
        <location evidence="2">Cytoplasm</location>
    </subcellularLocation>
    <subcellularLocation>
        <location evidence="1">Nucleus</location>
    </subcellularLocation>
</comment>
<keyword evidence="7" id="KW-0539">Nucleus</keyword>
<dbReference type="SUPFAM" id="SSF48371">
    <property type="entry name" value="ARM repeat"/>
    <property type="match status" value="2"/>
</dbReference>
<evidence type="ECO:0000256" key="2">
    <source>
        <dbReference type="ARBA" id="ARBA00004496"/>
    </source>
</evidence>
<dbReference type="Pfam" id="PF18829">
    <property type="entry name" value="Importin_rep_6"/>
    <property type="match status" value="1"/>
</dbReference>
<keyword evidence="5" id="KW-0677">Repeat</keyword>
<evidence type="ECO:0000313" key="9">
    <source>
        <dbReference type="EMBL" id="EGR29723.1"/>
    </source>
</evidence>
<dbReference type="Pfam" id="PF18808">
    <property type="entry name" value="Importin_rep_4"/>
    <property type="match status" value="1"/>
</dbReference>
<evidence type="ECO:0000259" key="8">
    <source>
        <dbReference type="Pfam" id="PF25780"/>
    </source>
</evidence>
<dbReference type="InterPro" id="IPR041389">
    <property type="entry name" value="Importin_rep_6"/>
</dbReference>
<evidence type="ECO:0000256" key="6">
    <source>
        <dbReference type="ARBA" id="ARBA00022927"/>
    </source>
</evidence>
<dbReference type="GeneID" id="14905832"/>
<keyword evidence="6" id="KW-0653">Protein transport</keyword>
<evidence type="ECO:0000313" key="10">
    <source>
        <dbReference type="Proteomes" id="UP000008983"/>
    </source>
</evidence>
<name>G0QYI4_ICHMU</name>
<dbReference type="Proteomes" id="UP000008983">
    <property type="component" value="Unassembled WGS sequence"/>
</dbReference>
<dbReference type="OMA" id="CSEMENG"/>
<dbReference type="AlphaFoldDB" id="G0QYI4"/>
<accession>G0QYI4</accession>
<dbReference type="RefSeq" id="XP_004030959.1">
    <property type="nucleotide sequence ID" value="XM_004030911.1"/>
</dbReference>
<dbReference type="GO" id="GO:0005634">
    <property type="term" value="C:nucleus"/>
    <property type="evidence" value="ECO:0007669"/>
    <property type="project" value="UniProtKB-SubCell"/>
</dbReference>